<accession>A0ABQ9HKT8</accession>
<keyword evidence="2" id="KW-1185">Reference proteome</keyword>
<comment type="caution">
    <text evidence="1">The sequence shown here is derived from an EMBL/GenBank/DDBJ whole genome shotgun (WGS) entry which is preliminary data.</text>
</comment>
<gene>
    <name evidence="1" type="ORF">PR048_010932</name>
</gene>
<name>A0ABQ9HKT8_9NEOP</name>
<dbReference type="EMBL" id="JARBHB010000004">
    <property type="protein sequence ID" value="KAJ8884736.1"/>
    <property type="molecule type" value="Genomic_DNA"/>
</dbReference>
<reference evidence="1 2" key="1">
    <citation type="submission" date="2023-02" db="EMBL/GenBank/DDBJ databases">
        <title>LHISI_Scaffold_Assembly.</title>
        <authorList>
            <person name="Stuart O.P."/>
            <person name="Cleave R."/>
            <person name="Magrath M.J.L."/>
            <person name="Mikheyev A.S."/>
        </authorList>
    </citation>
    <scope>NUCLEOTIDE SEQUENCE [LARGE SCALE GENOMIC DNA]</scope>
    <source>
        <strain evidence="1">Daus_M_001</strain>
        <tissue evidence="1">Leg muscle</tissue>
    </source>
</reference>
<sequence length="478" mass="51248">MLKGAGVTGTGAAGISGTLTGVTVSVGSIAKSSCSMSSGVRRLVSGDWCGQALPKLQELECWRPSQAAGWSGWRLSLGIGSGEGGESLQTGFGLAILFGRRAWHLFAGPRCWTFIYTSFLQISSSSGCGGSVAFQCRGSPLGFAASGRVMSPGRLHGCSASQCGIGQSAVSRAAGKLLAGRQARYLYSMSQAVVIAAKPCGSAKQEVDEFLETFKIASELNVWDEPGKCRRIKLYLQGTAKLVYNSAVADSVENVSAWQTIEDRVRKVYMVIDKRDSYYTTAASLYCNNERVEETPQKSSLQILILLIQTSRGSQNEVPNHSAGLCINRASSRNFSEVREFLDGEDVSLCSVRGHRLSRVCESFPPNPQPMSDSLLQQCCQTSVSLTVALVRVAQACLTQAGWPAAGLVRRISCAYCLLCGHSFSAWVVGGDADVFYTVVDESDFLWVYMASDPAIEEIEGFGWHSSHNVGYCMGGVL</sequence>
<organism evidence="1 2">
    <name type="scientific">Dryococelus australis</name>
    <dbReference type="NCBI Taxonomy" id="614101"/>
    <lineage>
        <taxon>Eukaryota</taxon>
        <taxon>Metazoa</taxon>
        <taxon>Ecdysozoa</taxon>
        <taxon>Arthropoda</taxon>
        <taxon>Hexapoda</taxon>
        <taxon>Insecta</taxon>
        <taxon>Pterygota</taxon>
        <taxon>Neoptera</taxon>
        <taxon>Polyneoptera</taxon>
        <taxon>Phasmatodea</taxon>
        <taxon>Verophasmatodea</taxon>
        <taxon>Anareolatae</taxon>
        <taxon>Phasmatidae</taxon>
        <taxon>Eurycanthinae</taxon>
        <taxon>Dryococelus</taxon>
    </lineage>
</organism>
<dbReference type="Proteomes" id="UP001159363">
    <property type="component" value="Chromosome X"/>
</dbReference>
<proteinExistence type="predicted"/>
<evidence type="ECO:0000313" key="2">
    <source>
        <dbReference type="Proteomes" id="UP001159363"/>
    </source>
</evidence>
<protein>
    <submittedName>
        <fullName evidence="1">Uncharacterized protein</fullName>
    </submittedName>
</protein>
<evidence type="ECO:0000313" key="1">
    <source>
        <dbReference type="EMBL" id="KAJ8884736.1"/>
    </source>
</evidence>